<dbReference type="Gene3D" id="3.40.50.300">
    <property type="entry name" value="P-loop containing nucleotide triphosphate hydrolases"/>
    <property type="match status" value="1"/>
</dbReference>
<gene>
    <name evidence="2" type="ORF">FIBSPDRAFT_233442</name>
</gene>
<evidence type="ECO:0008006" key="3">
    <source>
        <dbReference type="Google" id="ProtNLM"/>
    </source>
</evidence>
<dbReference type="OrthoDB" id="2654443at2759"/>
<feature type="region of interest" description="Disordered" evidence="1">
    <location>
        <begin position="110"/>
        <end position="130"/>
    </location>
</feature>
<feature type="compositionally biased region" description="Acidic residues" evidence="1">
    <location>
        <begin position="112"/>
        <end position="127"/>
    </location>
</feature>
<dbReference type="AlphaFoldDB" id="A0A165YHS9"/>
<accession>A0A165YHS9</accession>
<proteinExistence type="predicted"/>
<evidence type="ECO:0000256" key="1">
    <source>
        <dbReference type="SAM" id="MobiDB-lite"/>
    </source>
</evidence>
<sequence>MVDVPSTARGVHDIEREIKFDGNNKMAAHDSEGFEAGHRNEVDVVKTFIEKRSMVGDINLKLHMIWYCMEMNARPIQHAEQEFFSKALQVPVVAIITKFDSFVQDIQQKMEEDADAEGSEVDDDELEKEANKEATDKFEKHYKQALQSLPHPPRAVVVLADVHKSTPDNTRLARLIQETMDVLKPQDPEHVKGGQHIYDLSTFFAIAQNADTRMKLSTSTTNGMFWNHDRPTVPLFRGGPFIDTWGTAWTAAPKGLARTVLRAALVQELETVLDHSWRIIGKQNYSDIAEIEDNSNLVTYCRCEQLVADTTLVMEKIYIHDIQNKDRLKSLIIWYDEHSKTAQYIRGEIMKLYRMRKRTGFEVPSGFTTEAVQPLVDIVCSRPFEAWSQEN</sequence>
<name>A0A165YHS9_9AGAM</name>
<protein>
    <recommendedName>
        <fullName evidence="3">G domain-containing protein</fullName>
    </recommendedName>
</protein>
<dbReference type="InterPro" id="IPR027417">
    <property type="entry name" value="P-loop_NTPase"/>
</dbReference>
<evidence type="ECO:0000313" key="2">
    <source>
        <dbReference type="EMBL" id="KZP09573.1"/>
    </source>
</evidence>
<reference evidence="2" key="1">
    <citation type="journal article" date="2016" name="Mol. Biol. Evol.">
        <title>Comparative Genomics of Early-Diverging Mushroom-Forming Fungi Provides Insights into the Origins of Lignocellulose Decay Capabilities.</title>
        <authorList>
            <person name="Nagy L.G."/>
            <person name="Riley R."/>
            <person name="Tritt A."/>
            <person name="Adam C."/>
            <person name="Daum C."/>
            <person name="Floudas D."/>
            <person name="Sun H."/>
            <person name="Yadav J.S."/>
            <person name="Pangilinan J."/>
            <person name="Larsson K.H."/>
            <person name="Matsuura K."/>
            <person name="Barry K."/>
            <person name="Labutti K."/>
            <person name="Kuo R."/>
            <person name="Ohm R.A."/>
            <person name="Bhattacharya S.S."/>
            <person name="Shirouzu T."/>
            <person name="Yoshinaga Y."/>
            <person name="Martin F.M."/>
            <person name="Grigoriev I.V."/>
            <person name="Hibbett D.S."/>
        </authorList>
    </citation>
    <scope>NUCLEOTIDE SEQUENCE [LARGE SCALE GENOMIC DNA]</scope>
    <source>
        <strain evidence="2">CBS 109695</strain>
    </source>
</reference>
<organism evidence="2">
    <name type="scientific">Athelia psychrophila</name>
    <dbReference type="NCBI Taxonomy" id="1759441"/>
    <lineage>
        <taxon>Eukaryota</taxon>
        <taxon>Fungi</taxon>
        <taxon>Dikarya</taxon>
        <taxon>Basidiomycota</taxon>
        <taxon>Agaricomycotina</taxon>
        <taxon>Agaricomycetes</taxon>
        <taxon>Agaricomycetidae</taxon>
        <taxon>Atheliales</taxon>
        <taxon>Atheliaceae</taxon>
        <taxon>Athelia</taxon>
    </lineage>
</organism>
<dbReference type="EMBL" id="KV417697">
    <property type="protein sequence ID" value="KZP09573.1"/>
    <property type="molecule type" value="Genomic_DNA"/>
</dbReference>